<comment type="caution">
    <text evidence="2">The sequence shown here is derived from an EMBL/GenBank/DDBJ whole genome shotgun (WGS) entry which is preliminary data.</text>
</comment>
<dbReference type="Proteomes" id="UP000648914">
    <property type="component" value="Unassembled WGS sequence"/>
</dbReference>
<evidence type="ECO:0000313" key="3">
    <source>
        <dbReference type="Proteomes" id="UP000648914"/>
    </source>
</evidence>
<dbReference type="RefSeq" id="WP_198719000.1">
    <property type="nucleotide sequence ID" value="NZ_JAEIKU010000006.1"/>
</dbReference>
<reference evidence="2 3" key="1">
    <citation type="submission" date="2020-12" db="EMBL/GenBank/DDBJ databases">
        <title>Comparative genomic insights into the epidemiology and virulence of plant pathogenic Pseudomonads from Turkey.</title>
        <authorList>
            <person name="Dillon M."/>
            <person name="Ruiz-Bedoya T."/>
            <person name="Bendalovic-Torma C."/>
            <person name="Guttman K.M."/>
            <person name="Kwak H."/>
            <person name="Middleton M.A."/>
            <person name="Wang P.W."/>
            <person name="Horuz S."/>
            <person name="Aysan Y."/>
            <person name="Guttman D.S."/>
        </authorList>
    </citation>
    <scope>NUCLEOTIDE SEQUENCE [LARGE SCALE GENOMIC DNA]</scope>
    <source>
        <strain evidence="2 3">S5_IA_2b</strain>
    </source>
</reference>
<proteinExistence type="predicted"/>
<dbReference type="EMBL" id="JAEILG010000010">
    <property type="protein sequence ID" value="MBI6563442.1"/>
    <property type="molecule type" value="Genomic_DNA"/>
</dbReference>
<name>A0ABS0UCZ6_9PSED</name>
<feature type="region of interest" description="Disordered" evidence="1">
    <location>
        <begin position="1"/>
        <end position="27"/>
    </location>
</feature>
<gene>
    <name evidence="2" type="ORF">YA0852_04825</name>
</gene>
<accession>A0ABS0UCZ6</accession>
<sequence length="1076" mass="116983">MTIIPNSRLPELSTPARINAGSSPTPLTLIDTEVSRHDVETPQDKGERSLARLYAQALNQPPGSEEKPGQRTVKDIPPASAFGQWRTLLHEILDSPQMKSWAAEKGVSLSARNIIDINGTLYVPGSFGFGTVDLREFVGWPLLKSVVTALAGSGTSVRSDTATTARISDIGQFYGHSLPFDPSLSPSEQEASITDYIAGWDRKGTLGADSSNLPSKMDLDRYTAQLGDQNNQTTVIAVVPKLAAEASKGIMEDLASASEQSNLTEDEYLEVSKQSKRQRMQTALDTPIDIDPASSYALNHGLKPGVAVTLREYIEAHGLLVPTEPSELEAIAKSLASPPLEKPAHGNMGGALSWPTLLSNQDQRQLSRVVDDVLKTEPEGDLLEYLTRDIELDENAVKNDPRRVIDDILKSSNAQTLGRAAEQEIGEIASSEPINDWVLAALHVSLEKQNVFTSPSLSTRTNIAGFDLNSVAGRSASYIRAALADYLIQTGKATPRTVDLAVFVLLSRKAPELLVKDIPESLVKGSHAWVTFTTAVARIEAQSPGSTSSMTYAQIMLRHELAPVTRADKLVESLAQTDALKDWGRNNGLLGGNAEDKYPDTKMNEIRFEFSKQVFELSNASNTFAMESPDLHKWAVAEIKSQNPHLSEEQIKEKVLDPKESGILESLGPYSLLDIFLNTRDYLNDIDFSKYTSRSKSIDLNAITVKSGSRADIKSRFENGVELYFNRFEAAVQAQTKYLISTLPIEDREIIEHGKVSVAREMSVSTNNSGASDKKSTPGTLVVRSEFKDREGNESTHTYEINIASNTISKRDDLNDREIAPLPDDFNAGVSSTFLEPLVPDGDHDETALQGSSLNTVNDTPNSYFSEKTRYIADAMVKSVDIRDTEEKLRGKTTFDTEVPFWAKAEYFARGLIPGYNAINNFIDGKWREGLVDLSFDVFGFLLSGVGGAAKAIGSGLQAGATAGQAFAYGAKKLARGAIGALNPADPVGLGLAGVQSGLEALDRHARQGDRSSRPIFKYDLVNTFRGVDNATIGTATMQGATEDVAATQKNGKWYALDPVSKQPYGLPLKDFSPSN</sequence>
<keyword evidence="3" id="KW-1185">Reference proteome</keyword>
<evidence type="ECO:0000256" key="1">
    <source>
        <dbReference type="SAM" id="MobiDB-lite"/>
    </source>
</evidence>
<protein>
    <submittedName>
        <fullName evidence="2">Uncharacterized protein</fullName>
    </submittedName>
</protein>
<evidence type="ECO:0000313" key="2">
    <source>
        <dbReference type="EMBL" id="MBI6563442.1"/>
    </source>
</evidence>
<organism evidence="2 3">
    <name type="scientific">Pseudomonas synxantha</name>
    <dbReference type="NCBI Taxonomy" id="47883"/>
    <lineage>
        <taxon>Bacteria</taxon>
        <taxon>Pseudomonadati</taxon>
        <taxon>Pseudomonadota</taxon>
        <taxon>Gammaproteobacteria</taxon>
        <taxon>Pseudomonadales</taxon>
        <taxon>Pseudomonadaceae</taxon>
        <taxon>Pseudomonas</taxon>
    </lineage>
</organism>